<accession>A0ABP9V7N9</accession>
<name>A0ABP9V7N9_9DEIO</name>
<organism evidence="1 2">
    <name type="scientific">Deinococcus xinjiangensis</name>
    <dbReference type="NCBI Taxonomy" id="457454"/>
    <lineage>
        <taxon>Bacteria</taxon>
        <taxon>Thermotogati</taxon>
        <taxon>Deinococcota</taxon>
        <taxon>Deinococci</taxon>
        <taxon>Deinococcales</taxon>
        <taxon>Deinococcaceae</taxon>
        <taxon>Deinococcus</taxon>
    </lineage>
</organism>
<protein>
    <submittedName>
        <fullName evidence="1">Uncharacterized protein</fullName>
    </submittedName>
</protein>
<gene>
    <name evidence="1" type="ORF">Dxin01_01032</name>
</gene>
<keyword evidence="2" id="KW-1185">Reference proteome</keyword>
<dbReference type="Proteomes" id="UP001458946">
    <property type="component" value="Unassembled WGS sequence"/>
</dbReference>
<evidence type="ECO:0000313" key="1">
    <source>
        <dbReference type="EMBL" id="GAA5501300.1"/>
    </source>
</evidence>
<proteinExistence type="predicted"/>
<reference evidence="1 2" key="1">
    <citation type="submission" date="2024-02" db="EMBL/GenBank/DDBJ databases">
        <title>Deinococcus xinjiangensis NBRC 107630.</title>
        <authorList>
            <person name="Ichikawa N."/>
            <person name="Katano-Makiyama Y."/>
            <person name="Hidaka K."/>
        </authorList>
    </citation>
    <scope>NUCLEOTIDE SEQUENCE [LARGE SCALE GENOMIC DNA]</scope>
    <source>
        <strain evidence="1 2">NBRC 107630</strain>
    </source>
</reference>
<sequence length="115" mass="12697">MAGLAFVVCEGLETGEWHAEARFLVRNGRALQDLLLEAGLASRGLPDDVSATVQTDLMFEEGTVSDQTFVTFSELPRLSVSAALGDYPRLAAWDGFLRGLEHSGRRARLVVWFVW</sequence>
<evidence type="ECO:0000313" key="2">
    <source>
        <dbReference type="Proteomes" id="UP001458946"/>
    </source>
</evidence>
<dbReference type="RefSeq" id="WP_353541275.1">
    <property type="nucleotide sequence ID" value="NZ_BAABRN010000008.1"/>
</dbReference>
<comment type="caution">
    <text evidence="1">The sequence shown here is derived from an EMBL/GenBank/DDBJ whole genome shotgun (WGS) entry which is preliminary data.</text>
</comment>
<dbReference type="EMBL" id="BAABRN010000008">
    <property type="protein sequence ID" value="GAA5501300.1"/>
    <property type="molecule type" value="Genomic_DNA"/>
</dbReference>